<dbReference type="InterPro" id="IPR041677">
    <property type="entry name" value="DNA2/NAM7_AAA_11"/>
</dbReference>
<feature type="domain" description="RNA helicase aquarius N-terminal" evidence="4">
    <location>
        <begin position="449"/>
        <end position="527"/>
    </location>
</feature>
<proteinExistence type="predicted"/>
<organism evidence="7 8">
    <name type="scientific">Besnoitia besnoiti</name>
    <name type="common">Apicomplexan protozoan</name>
    <dbReference type="NCBI Taxonomy" id="94643"/>
    <lineage>
        <taxon>Eukaryota</taxon>
        <taxon>Sar</taxon>
        <taxon>Alveolata</taxon>
        <taxon>Apicomplexa</taxon>
        <taxon>Conoidasida</taxon>
        <taxon>Coccidia</taxon>
        <taxon>Eucoccidiorida</taxon>
        <taxon>Eimeriorina</taxon>
        <taxon>Sarcocystidae</taxon>
        <taxon>Besnoitia</taxon>
    </lineage>
</organism>
<feature type="domain" description="RNA helicase aquarius N-terminal" evidence="4">
    <location>
        <begin position="229"/>
        <end position="314"/>
    </location>
</feature>
<reference evidence="7 8" key="1">
    <citation type="submission" date="2017-09" db="EMBL/GenBank/DDBJ databases">
        <title>Genome sequencing of Besnoitia besnoiti strain Bb-Ger1.</title>
        <authorList>
            <person name="Schares G."/>
            <person name="Venepally P."/>
            <person name="Lorenzi H.A."/>
        </authorList>
    </citation>
    <scope>NUCLEOTIDE SEQUENCE [LARGE SCALE GENOMIC DNA]</scope>
    <source>
        <strain evidence="7 8">Bb-Ger1</strain>
    </source>
</reference>
<dbReference type="GeneID" id="40312448"/>
<feature type="compositionally biased region" description="Basic and acidic residues" evidence="1">
    <location>
        <begin position="369"/>
        <end position="386"/>
    </location>
</feature>
<dbReference type="PANTHER" id="PTHR10887:SF5">
    <property type="entry name" value="RNA HELICASE AQUARIUS"/>
    <property type="match status" value="1"/>
</dbReference>
<evidence type="ECO:0000259" key="3">
    <source>
        <dbReference type="Pfam" id="PF13087"/>
    </source>
</evidence>
<feature type="compositionally biased region" description="Basic and acidic residues" evidence="1">
    <location>
        <begin position="319"/>
        <end position="330"/>
    </location>
</feature>
<feature type="compositionally biased region" description="Basic and acidic residues" evidence="1">
    <location>
        <begin position="82"/>
        <end position="95"/>
    </location>
</feature>
<feature type="compositionally biased region" description="Basic and acidic residues" evidence="1">
    <location>
        <begin position="1446"/>
        <end position="1459"/>
    </location>
</feature>
<dbReference type="VEuPathDB" id="ToxoDB:BESB_075220"/>
<dbReference type="Pfam" id="PF13086">
    <property type="entry name" value="AAA_11"/>
    <property type="match status" value="1"/>
</dbReference>
<evidence type="ECO:0000259" key="5">
    <source>
        <dbReference type="Pfam" id="PF21143"/>
    </source>
</evidence>
<sequence length="2239" mass="248156">MCAFRPPPPPPPEGDGGRGGRFSAPQILRAGETRAQPGANAQPRPPVAVVPRAAPAASSKPQSHAAALPPSKKQAASAQAAARREEKPTGREAGSERCSGAALGGKAACAVASRAAQKRWSAPPLYHPDAPAFFRARCEHLTSALAAARETVAALEKAQAGAAKASSAAEGDKTEKKKKSLVERQLRVARKKEEAARRGYAVARKTLEDMECVDGQQGDEAEKRRERGGKAYDAAFVEKLYSDLVAANFPVQPLISLEFSLFFENYLWPHFPVNDASEGSDEEVSKAHVMCMVLMLLEKHRKNLPIWETFLNHPLLKGREHQGKSAKRAEAPTAEEDEGKRDVEMKDAEADAPTADASAESAASDEKDEAAKREANAREEKEAHDSVAESSFENMVFLPEEFFRAKFSTFFYRLLDLFVRSAPEPAASQPHVAQPGKEASAASSAPTASVLTVAEKSYVVRFLILCFQGLEEAMLRRVCLSVCGAAAWTHAAPKFRSMLLERSGAAALLWKKSQKKLELADEEREKALLSALDGKAEEGDKDGEQQDAVQRKREEKKREIARARLDRDFFSLFLQQFFWLVDDVPLQSPAEAGPSMEVIFLAERMLELLIDLESQLPTRRAILPLLNDLQVVVRARMAALARAPEAGVYKQMVELLDFYSRFEIDEDSGLPKTAAQYGEEHYRRVSNFQRFCFSLSKDIPSLRTAALSAVSALDSPADLRALLDKQELLTLLQMAANLGLVDPNMLPGAPRPVVAFPRTLSSFFARLPPPSRRTKKWVREFLTETLCYFLKRRPDQLEQLNALSLYPSEEEMWNEAILPAEHYTGETALALPKLNLQFLTIHDYLLRNFNLFRLESIYEIREDIQDAIFRMKPRRRASPSAVTGAYGDADAAVAGGRTVFEGTARMAVEVERFSVIAVEKPRVGETVPSEVRAEISIDLAGLKPQVAREWDSLRQFDVLFLVAIVAPQAAYTGRLQDLEQVHEFPQKFGVVALRGCEIVDVLDEDGKVISEYNPLEPRLPMGTARTLRVQLDANQYRQDVLRMEEEGFEDFYSCFNLLVRRNPKHNTFKAVLATIRSLMNRPEDVVIPSWLHDLFLGYGDPGSAQFFRLPSRLRRLDMRDTFLDRAHLLESFPYAKSLVAEGDVDKPPVVLEIEDAEESGAGGGEQNEDEEEARAGAWPKMNIRASTYALRSVGPYPECERNTNKIRFTPEQVRCLVSGLQPGLTMVVGPPGSGKTDTAAHLAFLLYHNFPSEKVVLVSHSNAALNDLFRKIRNLDVDETHLLRLGRGERDLSADARQEKVQVGKLGDLDDEEEDFSFSKQGRVNKVLERRKLLLEKVEKLGKSLEAQDAPCLSVGDVGFSCETALQFQRYHVLFRIERFRELSGRLKALFEDRAADAEAEDAFWARVAKVFADLEQERGKPLTLKVKKDVRGAGEEGEAAAETQADAKEYERENGEGHAEEEEEEVDEKGCIDVDPVRAMREFGCTYLEALFPFPLFFADAPQPLFVKDLKKDEETVESCFRYLDKIFQEIEDCRAFELLRTSGDRANYLITKHARMIAMTCTHAAMTRENLVGLRFQYDSLIIEESAQILEVETFIPMLLQQLERGVSRLKRVVLIGDHHQLPPIVKHLAFQKYSHLDQSLYSRFIRLRSPAIELDMQGRARPSLAALYAWNYRRLGNLPLVETHPSYAASNPGLAFDFQFINVEDYAGKGETTPLPHFYQNLGEAEYVVALYMYMRLTGYPADKITILTTYNGQLALISDVLHQRCAWNPAIGLPKAVATVDKYQGMQNDYILLSLVRTERPGHIRDVRRLIVAVSRARLGLYVFGRWSLFGNCVDTRPVMRHFAKRPLQLALQLEEENFETDRRVRRDPYPGRQEPLPAGSSLVADVTQFFTVVQNRAVARVEALKKQLNIPVSPAPAPPAHPTSSPAPPPPPHAAAAGPAPASLWLRPAGLQGQFGLAAAPVVVSQRISLADQRPGASAAAQAAPVPPPPPSFPPPPGCPPPPVVRGRQARRKRAPKKAAGAPPLQEGGTEQGSDREESKEAEDDEELHAEKEEDVEELDGAPAEKLAEAPGETPREAPEKTRKRPREAAEEEEAEEATGEKKAAAGVSRRKTESETPAEEKEGDGEQEEAEDEGGEKESAPKKKGGKAKAKAKQAGKKQETEDANTAEKGDGAVDAPRGRTRGANGKPAPAGSEKSAPATRKTRGAAQAAEDHAAEKPKEKAKPKRGARGQKK</sequence>
<feature type="region of interest" description="Disordered" evidence="1">
    <location>
        <begin position="1979"/>
        <end position="2239"/>
    </location>
</feature>
<feature type="region of interest" description="Disordered" evidence="1">
    <location>
        <begin position="1434"/>
        <end position="1471"/>
    </location>
</feature>
<accession>A0A2A9MG45</accession>
<feature type="compositionally biased region" description="Basic and acidic residues" evidence="1">
    <location>
        <begin position="170"/>
        <end position="181"/>
    </location>
</feature>
<feature type="compositionally biased region" description="Acidic residues" evidence="1">
    <location>
        <begin position="2127"/>
        <end position="2141"/>
    </location>
</feature>
<dbReference type="EMBL" id="NWUJ01000007">
    <property type="protein sequence ID" value="PFH34370.1"/>
    <property type="molecule type" value="Genomic_DNA"/>
</dbReference>
<feature type="compositionally biased region" description="Basic residues" evidence="1">
    <location>
        <begin position="2148"/>
        <end position="2162"/>
    </location>
</feature>
<feature type="compositionally biased region" description="Basic and acidic residues" evidence="1">
    <location>
        <begin position="2216"/>
        <end position="2227"/>
    </location>
</feature>
<dbReference type="Pfam" id="PF13087">
    <property type="entry name" value="AAA_12"/>
    <property type="match status" value="1"/>
</dbReference>
<dbReference type="RefSeq" id="XP_029218379.1">
    <property type="nucleotide sequence ID" value="XM_029365895.1"/>
</dbReference>
<feature type="compositionally biased region" description="Acidic residues" evidence="1">
    <location>
        <begin position="2045"/>
        <end position="2065"/>
    </location>
</feature>
<evidence type="ECO:0000259" key="2">
    <source>
        <dbReference type="Pfam" id="PF13086"/>
    </source>
</evidence>
<gene>
    <name evidence="7" type="ORF">BESB_075220</name>
</gene>
<dbReference type="GO" id="GO:0071013">
    <property type="term" value="C:catalytic step 2 spliceosome"/>
    <property type="evidence" value="ECO:0007669"/>
    <property type="project" value="TreeGrafter"/>
</dbReference>
<feature type="compositionally biased region" description="Basic residues" evidence="1">
    <location>
        <begin position="2013"/>
        <end position="2022"/>
    </location>
</feature>
<feature type="compositionally biased region" description="Pro residues" evidence="1">
    <location>
        <begin position="1"/>
        <end position="13"/>
    </location>
</feature>
<dbReference type="SUPFAM" id="SSF52540">
    <property type="entry name" value="P-loop containing nucleoside triphosphate hydrolases"/>
    <property type="match status" value="1"/>
</dbReference>
<feature type="domain" description="RNA helicase aquarius N-terminal" evidence="4">
    <location>
        <begin position="550"/>
        <end position="743"/>
    </location>
</feature>
<dbReference type="GO" id="GO:0003729">
    <property type="term" value="F:mRNA binding"/>
    <property type="evidence" value="ECO:0007669"/>
    <property type="project" value="TreeGrafter"/>
</dbReference>
<feature type="compositionally biased region" description="Pro residues" evidence="1">
    <location>
        <begin position="1918"/>
        <end position="1938"/>
    </location>
</feature>
<evidence type="ECO:0000256" key="1">
    <source>
        <dbReference type="SAM" id="MobiDB-lite"/>
    </source>
</evidence>
<dbReference type="InterPro" id="IPR027417">
    <property type="entry name" value="P-loop_NTPase"/>
</dbReference>
<dbReference type="KEGG" id="bbes:BESB_075220"/>
<feature type="domain" description="RNA helicase aquarius beta-barrel" evidence="5">
    <location>
        <begin position="895"/>
        <end position="1061"/>
    </location>
</feature>
<dbReference type="InterPro" id="IPR048967">
    <property type="entry name" value="Aquarius_insert"/>
</dbReference>
<dbReference type="InterPro" id="IPR045055">
    <property type="entry name" value="DNA2/NAM7-like"/>
</dbReference>
<feature type="compositionally biased region" description="Basic and acidic residues" evidence="1">
    <location>
        <begin position="2163"/>
        <end position="2178"/>
    </location>
</feature>
<keyword evidence="8" id="KW-1185">Reference proteome</keyword>
<feature type="compositionally biased region" description="Basic and acidic residues" evidence="1">
    <location>
        <begin position="534"/>
        <end position="553"/>
    </location>
</feature>
<dbReference type="Gene3D" id="3.40.50.300">
    <property type="entry name" value="P-loop containing nucleotide triphosphate hydrolases"/>
    <property type="match status" value="3"/>
</dbReference>
<evidence type="ECO:0000259" key="6">
    <source>
        <dbReference type="Pfam" id="PF21144"/>
    </source>
</evidence>
<feature type="domain" description="DNA2/NAM7 helicase helicase" evidence="2">
    <location>
        <begin position="1222"/>
        <end position="1629"/>
    </location>
</feature>
<dbReference type="InterPro" id="IPR041679">
    <property type="entry name" value="DNA2/NAM7-like_C"/>
</dbReference>
<feature type="region of interest" description="Disordered" evidence="1">
    <location>
        <begin position="162"/>
        <end position="181"/>
    </location>
</feature>
<feature type="region of interest" description="Disordered" evidence="1">
    <location>
        <begin position="1157"/>
        <end position="1176"/>
    </location>
</feature>
<dbReference type="InterPro" id="IPR047187">
    <property type="entry name" value="SF1_C_Upf1"/>
</dbReference>
<name>A0A2A9MG45_BESBE</name>
<dbReference type="OrthoDB" id="331550at2759"/>
<evidence type="ECO:0000259" key="4">
    <source>
        <dbReference type="Pfam" id="PF16399"/>
    </source>
</evidence>
<dbReference type="InterPro" id="IPR048966">
    <property type="entry name" value="Aquarius_b-barrel"/>
</dbReference>
<feature type="compositionally biased region" description="Low complexity" evidence="1">
    <location>
        <begin position="1980"/>
        <end position="1989"/>
    </location>
</feature>
<dbReference type="Pfam" id="PF21144">
    <property type="entry name" value="Aquarius_N_3rd"/>
    <property type="match status" value="1"/>
</dbReference>
<feature type="compositionally biased region" description="Basic and acidic residues" evidence="1">
    <location>
        <begin position="338"/>
        <end position="349"/>
    </location>
</feature>
<evidence type="ECO:0000313" key="8">
    <source>
        <dbReference type="Proteomes" id="UP000224006"/>
    </source>
</evidence>
<feature type="compositionally biased region" description="Low complexity" evidence="1">
    <location>
        <begin position="351"/>
        <end position="362"/>
    </location>
</feature>
<feature type="compositionally biased region" description="Low complexity" evidence="1">
    <location>
        <begin position="49"/>
        <end position="81"/>
    </location>
</feature>
<feature type="region of interest" description="Disordered" evidence="1">
    <location>
        <begin position="531"/>
        <end position="553"/>
    </location>
</feature>
<feature type="domain" description="DNA2/NAM7 helicase-like C-terminal" evidence="3">
    <location>
        <begin position="1639"/>
        <end position="1830"/>
    </location>
</feature>
<feature type="compositionally biased region" description="Pro residues" evidence="1">
    <location>
        <begin position="1990"/>
        <end position="2009"/>
    </location>
</feature>
<evidence type="ECO:0008006" key="9">
    <source>
        <dbReference type="Google" id="ProtNLM"/>
    </source>
</evidence>
<feature type="region of interest" description="Disordered" evidence="1">
    <location>
        <begin position="1917"/>
        <end position="1945"/>
    </location>
</feature>
<dbReference type="PANTHER" id="PTHR10887">
    <property type="entry name" value="DNA2/NAM7 HELICASE FAMILY"/>
    <property type="match status" value="1"/>
</dbReference>
<dbReference type="GO" id="GO:0004386">
    <property type="term" value="F:helicase activity"/>
    <property type="evidence" value="ECO:0007669"/>
    <property type="project" value="InterPro"/>
</dbReference>
<feature type="domain" description="RNA helicase aquarius insertion" evidence="6">
    <location>
        <begin position="1112"/>
        <end position="1198"/>
    </location>
</feature>
<feature type="compositionally biased region" description="Basic residues" evidence="1">
    <location>
        <begin position="2228"/>
        <end position="2239"/>
    </location>
</feature>
<dbReference type="Proteomes" id="UP000224006">
    <property type="component" value="Unassembled WGS sequence"/>
</dbReference>
<dbReference type="CDD" id="cd18808">
    <property type="entry name" value="SF1_C_Upf1"/>
    <property type="match status" value="1"/>
</dbReference>
<feature type="compositionally biased region" description="Basic and acidic residues" evidence="1">
    <location>
        <begin position="2116"/>
        <end position="2126"/>
    </location>
</feature>
<comment type="caution">
    <text evidence="7">The sequence shown here is derived from an EMBL/GenBank/DDBJ whole genome shotgun (WGS) entry which is preliminary data.</text>
</comment>
<protein>
    <recommendedName>
        <fullName evidence="9">Aquarius</fullName>
    </recommendedName>
</protein>
<feature type="region of interest" description="Disordered" evidence="1">
    <location>
        <begin position="1"/>
        <end position="102"/>
    </location>
</feature>
<dbReference type="Pfam" id="PF16399">
    <property type="entry name" value="Aquarius_N_1st"/>
    <property type="match status" value="3"/>
</dbReference>
<dbReference type="InterPro" id="IPR032174">
    <property type="entry name" value="Aquarius_N"/>
</dbReference>
<dbReference type="FunFam" id="3.40.50.300:FF:002863">
    <property type="entry name" value="Pre-mRNA-splicing factor cwf11"/>
    <property type="match status" value="1"/>
</dbReference>
<dbReference type="STRING" id="94643.A0A2A9MG45"/>
<dbReference type="Pfam" id="PF21143">
    <property type="entry name" value="Aquarius_N_2nd"/>
    <property type="match status" value="1"/>
</dbReference>
<feature type="region of interest" description="Disordered" evidence="1">
    <location>
        <begin position="319"/>
        <end position="386"/>
    </location>
</feature>
<evidence type="ECO:0000313" key="7">
    <source>
        <dbReference type="EMBL" id="PFH34370.1"/>
    </source>
</evidence>